<keyword evidence="2" id="KW-0472">Membrane</keyword>
<keyword evidence="2" id="KW-1133">Transmembrane helix</keyword>
<dbReference type="AlphaFoldDB" id="M0ACH5"/>
<keyword evidence="1" id="KW-0732">Signal</keyword>
<dbReference type="InterPro" id="IPR026371">
    <property type="entry name" value="PGF_CTERM"/>
</dbReference>
<dbReference type="Gene3D" id="2.60.40.1080">
    <property type="match status" value="1"/>
</dbReference>
<gene>
    <name evidence="5" type="ORF">C484_02070</name>
</gene>
<dbReference type="Pfam" id="PF18204">
    <property type="entry name" value="PGF-CTERM"/>
    <property type="match status" value="1"/>
</dbReference>
<feature type="domain" description="PGF-CTERM archaeal protein-sorting signal" evidence="4">
    <location>
        <begin position="387"/>
        <end position="408"/>
    </location>
</feature>
<evidence type="ECO:0000313" key="5">
    <source>
        <dbReference type="EMBL" id="ELY96460.1"/>
    </source>
</evidence>
<dbReference type="GO" id="GO:0030115">
    <property type="term" value="C:S-layer"/>
    <property type="evidence" value="ECO:0007669"/>
    <property type="project" value="UniProtKB-SubCell"/>
</dbReference>
<evidence type="ECO:0000313" key="6">
    <source>
        <dbReference type="Proteomes" id="UP000011648"/>
    </source>
</evidence>
<dbReference type="Gene3D" id="2.60.40.10">
    <property type="entry name" value="Immunoglobulins"/>
    <property type="match status" value="1"/>
</dbReference>
<evidence type="ECO:0000259" key="3">
    <source>
        <dbReference type="Pfam" id="PF07705"/>
    </source>
</evidence>
<dbReference type="Pfam" id="PF07705">
    <property type="entry name" value="CARDB"/>
    <property type="match status" value="1"/>
</dbReference>
<evidence type="ECO:0000259" key="4">
    <source>
        <dbReference type="Pfam" id="PF18204"/>
    </source>
</evidence>
<accession>M0ACH5</accession>
<reference evidence="5 6" key="1">
    <citation type="journal article" date="2014" name="PLoS Genet.">
        <title>Phylogenetically driven sequencing of extremely halophilic archaea reveals strategies for static and dynamic osmo-response.</title>
        <authorList>
            <person name="Becker E.A."/>
            <person name="Seitzer P.M."/>
            <person name="Tritt A."/>
            <person name="Larsen D."/>
            <person name="Krusor M."/>
            <person name="Yao A.I."/>
            <person name="Wu D."/>
            <person name="Madern D."/>
            <person name="Eisen J.A."/>
            <person name="Darling A.E."/>
            <person name="Facciotti M.T."/>
        </authorList>
    </citation>
    <scope>NUCLEOTIDE SEQUENCE [LARGE SCALE GENOMIC DNA]</scope>
    <source>
        <strain evidence="5 6">DSM 12281</strain>
    </source>
</reference>
<sequence>MDLDFDNFWTATDEYPVLQWQVQDVDLRVSQSSIGEGETTSVTVELILDDGSTVTASEVADYDSETAVASVSDGTLEANSVGQTELTATVAGESDTVTVEVLEPPNIEFSDAEFDTEAAVEGTTVDATVTYENTGGPGSETATVTVDGETVATETVHVDADSETTESIQWTAQRNGTVAVDGEPVGDLSIVAPEAITLESISLPDETAQGSDYDIELEFNNTASHPVVDTVELRVNGAVGTTKTVEIGAGESTETITYAHDEQGTATHVVDHHSDDATGTVAIIAPAEFTLDELDAPETVTNGENGSVSVTVTNTGGAPDTQDLDLLVDGELVDTQSVTLDSGGSETLEFTPAFDQQGEVTVTIASADDELETVVESTAAASDDGSPGFGGVVALAAIVLAVVVMRRH</sequence>
<evidence type="ECO:0000256" key="1">
    <source>
        <dbReference type="ARBA" id="ARBA00022729"/>
    </source>
</evidence>
<keyword evidence="6" id="KW-1185">Reference proteome</keyword>
<keyword evidence="2" id="KW-0812">Transmembrane</keyword>
<dbReference type="Proteomes" id="UP000011648">
    <property type="component" value="Unassembled WGS sequence"/>
</dbReference>
<organism evidence="5 6">
    <name type="scientific">Natrialba taiwanensis DSM 12281</name>
    <dbReference type="NCBI Taxonomy" id="1230458"/>
    <lineage>
        <taxon>Archaea</taxon>
        <taxon>Methanobacteriati</taxon>
        <taxon>Methanobacteriota</taxon>
        <taxon>Stenosarchaea group</taxon>
        <taxon>Halobacteria</taxon>
        <taxon>Halobacteriales</taxon>
        <taxon>Natrialbaceae</taxon>
        <taxon>Natrialba</taxon>
    </lineage>
</organism>
<feature type="transmembrane region" description="Helical" evidence="2">
    <location>
        <begin position="388"/>
        <end position="405"/>
    </location>
</feature>
<dbReference type="InterPro" id="IPR011635">
    <property type="entry name" value="CARDB"/>
</dbReference>
<feature type="domain" description="CARDB" evidence="3">
    <location>
        <begin position="293"/>
        <end position="377"/>
    </location>
</feature>
<protein>
    <submittedName>
        <fullName evidence="5">Uncharacterized protein</fullName>
    </submittedName>
</protein>
<dbReference type="PATRIC" id="fig|1230458.4.peg.405"/>
<name>M0ACH5_9EURY</name>
<dbReference type="EMBL" id="AOIL01000009">
    <property type="protein sequence ID" value="ELY96460.1"/>
    <property type="molecule type" value="Genomic_DNA"/>
</dbReference>
<comment type="caution">
    <text evidence="5">The sequence shown here is derived from an EMBL/GenBank/DDBJ whole genome shotgun (WGS) entry which is preliminary data.</text>
</comment>
<proteinExistence type="predicted"/>
<dbReference type="GO" id="GO:0005886">
    <property type="term" value="C:plasma membrane"/>
    <property type="evidence" value="ECO:0007669"/>
    <property type="project" value="UniProtKB-SubCell"/>
</dbReference>
<dbReference type="InterPro" id="IPR013783">
    <property type="entry name" value="Ig-like_fold"/>
</dbReference>
<dbReference type="NCBIfam" id="TIGR04126">
    <property type="entry name" value="PGF_CTERM"/>
    <property type="match status" value="1"/>
</dbReference>
<evidence type="ECO:0000256" key="2">
    <source>
        <dbReference type="SAM" id="Phobius"/>
    </source>
</evidence>